<sequence>MSTSANEQSDSNIRIHGVRNNLNTIAMQTELAKMLVEANGDKSKIITALDKVLAACTDCSEKLQAVNRSKE</sequence>
<name>A0AAW7X6N0_9GAMM</name>
<evidence type="ECO:0008006" key="3">
    <source>
        <dbReference type="Google" id="ProtNLM"/>
    </source>
</evidence>
<evidence type="ECO:0000313" key="2">
    <source>
        <dbReference type="Proteomes" id="UP001169760"/>
    </source>
</evidence>
<dbReference type="Proteomes" id="UP001169760">
    <property type="component" value="Unassembled WGS sequence"/>
</dbReference>
<protein>
    <recommendedName>
        <fullName evidence="3">Histidine kinase</fullName>
    </recommendedName>
</protein>
<accession>A0AAW7X6N0</accession>
<organism evidence="1 2">
    <name type="scientific">Saccharophagus degradans</name>
    <dbReference type="NCBI Taxonomy" id="86304"/>
    <lineage>
        <taxon>Bacteria</taxon>
        <taxon>Pseudomonadati</taxon>
        <taxon>Pseudomonadota</taxon>
        <taxon>Gammaproteobacteria</taxon>
        <taxon>Cellvibrionales</taxon>
        <taxon>Cellvibrionaceae</taxon>
        <taxon>Saccharophagus</taxon>
    </lineage>
</organism>
<proteinExistence type="predicted"/>
<comment type="caution">
    <text evidence="1">The sequence shown here is derived from an EMBL/GenBank/DDBJ whole genome shotgun (WGS) entry which is preliminary data.</text>
</comment>
<dbReference type="EMBL" id="JAUOPB010000009">
    <property type="protein sequence ID" value="MDO6423333.1"/>
    <property type="molecule type" value="Genomic_DNA"/>
</dbReference>
<gene>
    <name evidence="1" type="ORF">Q4521_12700</name>
</gene>
<evidence type="ECO:0000313" key="1">
    <source>
        <dbReference type="EMBL" id="MDO6423333.1"/>
    </source>
</evidence>
<reference evidence="1" key="1">
    <citation type="submission" date="2023-07" db="EMBL/GenBank/DDBJ databases">
        <title>Genome content predicts the carbon catabolic preferences of heterotrophic bacteria.</title>
        <authorList>
            <person name="Gralka M."/>
        </authorList>
    </citation>
    <scope>NUCLEOTIDE SEQUENCE</scope>
    <source>
        <strain evidence="1">I3M17_2</strain>
    </source>
</reference>
<dbReference type="RefSeq" id="WP_216065176.1">
    <property type="nucleotide sequence ID" value="NZ_JAHKPP010000037.1"/>
</dbReference>
<dbReference type="AlphaFoldDB" id="A0AAW7X6N0"/>